<reference evidence="1 2" key="1">
    <citation type="submission" date="2016-10" db="EMBL/GenBank/DDBJ databases">
        <authorList>
            <person name="Varghese N."/>
            <person name="Submissions S."/>
        </authorList>
    </citation>
    <scope>NUCLEOTIDE SEQUENCE [LARGE SCALE GENOMIC DNA]</scope>
    <source>
        <strain evidence="1 2">Gm-149</strain>
    </source>
</reference>
<protein>
    <submittedName>
        <fullName evidence="1">Uncharacterized protein</fullName>
    </submittedName>
</protein>
<organism evidence="1 2">
    <name type="scientific">Flavobacterium glycines</name>
    <dbReference type="NCBI Taxonomy" id="551990"/>
    <lineage>
        <taxon>Bacteria</taxon>
        <taxon>Pseudomonadati</taxon>
        <taxon>Bacteroidota</taxon>
        <taxon>Flavobacteriia</taxon>
        <taxon>Flavobacteriales</taxon>
        <taxon>Flavobacteriaceae</taxon>
        <taxon>Flavobacterium</taxon>
    </lineage>
</organism>
<dbReference type="EMBL" id="FNEO01000014">
    <property type="protein sequence ID" value="SDK10379.1"/>
    <property type="molecule type" value="Genomic_DNA"/>
</dbReference>
<gene>
    <name evidence="1" type="ORF">SAMN05192550_3333</name>
</gene>
<keyword evidence="2" id="KW-1185">Reference proteome</keyword>
<name>A0A1G8Z5M4_9FLAO</name>
<comment type="caution">
    <text evidence="1">The sequence shown here is derived from an EMBL/GenBank/DDBJ whole genome shotgun (WGS) entry which is preliminary data.</text>
</comment>
<evidence type="ECO:0000313" key="1">
    <source>
        <dbReference type="EMBL" id="SDK10379.1"/>
    </source>
</evidence>
<evidence type="ECO:0000313" key="2">
    <source>
        <dbReference type="Proteomes" id="UP000182367"/>
    </source>
</evidence>
<proteinExistence type="predicted"/>
<sequence length="36" mass="4489">YFFYLNMSMNGYLWIRGFVYSIKRLNKEQNQQFCGE</sequence>
<feature type="non-terminal residue" evidence="1">
    <location>
        <position position="1"/>
    </location>
</feature>
<dbReference type="Proteomes" id="UP000182367">
    <property type="component" value="Unassembled WGS sequence"/>
</dbReference>
<accession>A0A1G8Z5M4</accession>